<feature type="transmembrane region" description="Helical" evidence="8">
    <location>
        <begin position="233"/>
        <end position="252"/>
    </location>
</feature>
<evidence type="ECO:0000256" key="3">
    <source>
        <dbReference type="ARBA" id="ARBA00022475"/>
    </source>
</evidence>
<keyword evidence="7 8" id="KW-0472">Membrane</keyword>
<dbReference type="PROSITE" id="PS50928">
    <property type="entry name" value="ABC_TM1"/>
    <property type="match status" value="1"/>
</dbReference>
<dbReference type="PANTHER" id="PTHR43357:SF4">
    <property type="entry name" value="INNER MEMBRANE ABC TRANSPORTER PERMEASE PROTEIN YDCV"/>
    <property type="match status" value="1"/>
</dbReference>
<organism evidence="10 11">
    <name type="scientific">Agrobacterium deltaense NCPPB 1641</name>
    <dbReference type="NCBI Taxonomy" id="1183425"/>
    <lineage>
        <taxon>Bacteria</taxon>
        <taxon>Pseudomonadati</taxon>
        <taxon>Pseudomonadota</taxon>
        <taxon>Alphaproteobacteria</taxon>
        <taxon>Hyphomicrobiales</taxon>
        <taxon>Rhizobiaceae</taxon>
        <taxon>Rhizobium/Agrobacterium group</taxon>
        <taxon>Agrobacterium</taxon>
    </lineage>
</organism>
<evidence type="ECO:0000256" key="8">
    <source>
        <dbReference type="RuleBase" id="RU363032"/>
    </source>
</evidence>
<feature type="transmembrane region" description="Helical" evidence="8">
    <location>
        <begin position="136"/>
        <end position="158"/>
    </location>
</feature>
<evidence type="ECO:0000313" key="10">
    <source>
        <dbReference type="EMBL" id="CVI63138.1"/>
    </source>
</evidence>
<dbReference type="PANTHER" id="PTHR43357">
    <property type="entry name" value="INNER MEMBRANE ABC TRANSPORTER PERMEASE PROTEIN YDCV"/>
    <property type="match status" value="1"/>
</dbReference>
<evidence type="ECO:0000256" key="2">
    <source>
        <dbReference type="ARBA" id="ARBA00022448"/>
    </source>
</evidence>
<dbReference type="AlphaFoldDB" id="A0A1S7U9S1"/>
<dbReference type="Pfam" id="PF00528">
    <property type="entry name" value="BPD_transp_1"/>
    <property type="match status" value="1"/>
</dbReference>
<evidence type="ECO:0000313" key="11">
    <source>
        <dbReference type="Proteomes" id="UP000192140"/>
    </source>
</evidence>
<dbReference type="SUPFAM" id="SSF161098">
    <property type="entry name" value="MetI-like"/>
    <property type="match status" value="1"/>
</dbReference>
<feature type="transmembrane region" description="Helical" evidence="8">
    <location>
        <begin position="179"/>
        <end position="201"/>
    </location>
</feature>
<dbReference type="GO" id="GO:0055085">
    <property type="term" value="P:transmembrane transport"/>
    <property type="evidence" value="ECO:0007669"/>
    <property type="project" value="InterPro"/>
</dbReference>
<dbReference type="GO" id="GO:0005886">
    <property type="term" value="C:plasma membrane"/>
    <property type="evidence" value="ECO:0007669"/>
    <property type="project" value="UniProtKB-SubCell"/>
</dbReference>
<feature type="transmembrane region" description="Helical" evidence="8">
    <location>
        <begin position="61"/>
        <end position="89"/>
    </location>
</feature>
<keyword evidence="2 8" id="KW-0813">Transport</keyword>
<feature type="transmembrane region" description="Helical" evidence="8">
    <location>
        <begin position="110"/>
        <end position="130"/>
    </location>
</feature>
<comment type="subcellular location">
    <subcellularLocation>
        <location evidence="1">Cell inner membrane</location>
        <topology evidence="1">Multi-pass membrane protein</topology>
    </subcellularLocation>
    <subcellularLocation>
        <location evidence="8">Cell membrane</location>
        <topology evidence="8">Multi-pass membrane protein</topology>
    </subcellularLocation>
</comment>
<keyword evidence="5 8" id="KW-0812">Transmembrane</keyword>
<keyword evidence="11" id="KW-1185">Reference proteome</keyword>
<dbReference type="RefSeq" id="WP_080855084.1">
    <property type="nucleotide sequence ID" value="NZ_LT009777.1"/>
</dbReference>
<dbReference type="Proteomes" id="UP000192140">
    <property type="component" value="Unassembled WGS sequence"/>
</dbReference>
<dbReference type="EMBL" id="FCNP01000049">
    <property type="protein sequence ID" value="CVI63138.1"/>
    <property type="molecule type" value="Genomic_DNA"/>
</dbReference>
<accession>A0A1S7U9S1</accession>
<evidence type="ECO:0000256" key="7">
    <source>
        <dbReference type="ARBA" id="ARBA00023136"/>
    </source>
</evidence>
<comment type="similarity">
    <text evidence="8">Belongs to the binding-protein-dependent transport system permease family.</text>
</comment>
<keyword evidence="4" id="KW-0997">Cell inner membrane</keyword>
<feature type="domain" description="ABC transmembrane type-1" evidence="9">
    <location>
        <begin position="62"/>
        <end position="252"/>
    </location>
</feature>
<dbReference type="Gene3D" id="1.10.3720.10">
    <property type="entry name" value="MetI-like"/>
    <property type="match status" value="1"/>
</dbReference>
<dbReference type="InterPro" id="IPR000515">
    <property type="entry name" value="MetI-like"/>
</dbReference>
<keyword evidence="6 8" id="KW-1133">Transmembrane helix</keyword>
<protein>
    <submittedName>
        <fullName evidence="10">Binding-protein-dependent transport systems inner membrane component</fullName>
    </submittedName>
</protein>
<keyword evidence="3" id="KW-1003">Cell membrane</keyword>
<evidence type="ECO:0000259" key="9">
    <source>
        <dbReference type="PROSITE" id="PS50928"/>
    </source>
</evidence>
<proteinExistence type="inferred from homology"/>
<evidence type="ECO:0000256" key="6">
    <source>
        <dbReference type="ARBA" id="ARBA00022989"/>
    </source>
</evidence>
<reference evidence="10" key="1">
    <citation type="submission" date="2016-01" db="EMBL/GenBank/DDBJ databases">
        <authorList>
            <person name="Regsiter A."/>
            <person name="william w."/>
        </authorList>
    </citation>
    <scope>NUCLEOTIDE SEQUENCE</scope>
    <source>
        <strain evidence="10">NCPPB 1641</strain>
    </source>
</reference>
<dbReference type="CDD" id="cd06261">
    <property type="entry name" value="TM_PBP2"/>
    <property type="match status" value="1"/>
</dbReference>
<gene>
    <name evidence="10" type="ORF">AGR7A_pAt20110</name>
</gene>
<name>A0A1S7U9S1_9HYPH</name>
<sequence>MNRFLSISFRASLALILAFITLPLLVVLVASVSPTAKIVFSPSLWTTKWYGALMTSRWIDPFLLSVELALIVTVLSGLFGLLAAFAVAYEKCPGHAAIMSFLLSPLSVPQIVKGVAIVLFLSSTGFYALLGTPGLIMAHVILTLPFVVRMIAGAMFNFDKRLDLAARVLGANKMQRVRYILLPLIKPGLFSGMTFAFILSFNNIPLSVFLVRPGETTLPITVINHLEYSLDPVLAAVNVASLLFILAAVFLFERIGGFSTQIHGGSK</sequence>
<evidence type="ECO:0000256" key="4">
    <source>
        <dbReference type="ARBA" id="ARBA00022519"/>
    </source>
</evidence>
<dbReference type="InterPro" id="IPR035906">
    <property type="entry name" value="MetI-like_sf"/>
</dbReference>
<comment type="caution">
    <text evidence="10">The sequence shown here is derived from an EMBL/GenBank/DDBJ whole genome shotgun (WGS) entry which is preliminary data.</text>
</comment>
<evidence type="ECO:0000256" key="5">
    <source>
        <dbReference type="ARBA" id="ARBA00022692"/>
    </source>
</evidence>
<evidence type="ECO:0000256" key="1">
    <source>
        <dbReference type="ARBA" id="ARBA00004429"/>
    </source>
</evidence>